<name>A0ABY5UWH2_9GAMM</name>
<feature type="transmembrane region" description="Helical" evidence="1">
    <location>
        <begin position="327"/>
        <end position="346"/>
    </location>
</feature>
<sequence>MSSSKNSLMANHRVNGLQNFLEKYKDEVLFFFAIFVVLIFSTKLSNSGSNGNVEQWINMFHGHHDFLFSYGPLYWLTGQTVASLNKITYWTAVFFISITNAFFWTLIFNLIRKSKNYVLFIVVFVLFFNNIIVNFTFFMWPFILIIFIEFSSIKYNKRNTLLYLFLGAIVAFTFYVRFFYGLLGLLTIGSYLFSQFITRKKLSDGFYFSVSVVIFYILFGFIIFHDNINIINYLKINSQLSFGNSVDMTLGVENTVGCYISVMLIFLLLNAYIILNKRNNLLLTINIIFIILFKLGFSRTDHYISYFVYPIAAMSLVMIFERRLVNNILFLSVIACLFYLVSNPIYPNARTIDYLSVNIDANKSFNERIANTYPEFKLKKEILDEVGNSSIDIYPYNNEYAFSNSLNYVPRPVFQNYMTLTPKLDRMNEAFFSSDQRPEFILWTAGVTCNAPDCNAFDGFDLKYSLNEDPLTSMSIISNYHQVMLSSGKNNSPVMLFKKNSTKNILKENIISESTLRLNKWYQVPVINSGVVKIKPDFKFTILGRIKNMFYRGDVLKIRYRLTDGQEILHRVNILNAPSGILLSPLLDKFEESGFSGKTVESFMLEIDSNYYLKDDLNATFIQFDIPNIKISKPYADKEILTLPSSIDNIDCSAAIDSINNIAPMNNQHIEVSRHLSVNGWLALSAEAGTLFDKNMITLTKVDGQKRFYTTQLNPRGDVAEYFKKENLSAAGYKSLIDLSDIKGEYILGFAGVTNGKFYSCKNMNIPINIK</sequence>
<feature type="transmembrane region" description="Helical" evidence="1">
    <location>
        <begin position="87"/>
        <end position="111"/>
    </location>
</feature>
<feature type="transmembrane region" description="Helical" evidence="1">
    <location>
        <begin position="281"/>
        <end position="297"/>
    </location>
</feature>
<feature type="transmembrane region" description="Helical" evidence="1">
    <location>
        <begin position="118"/>
        <end position="148"/>
    </location>
</feature>
<keyword evidence="1" id="KW-0812">Transmembrane</keyword>
<keyword evidence="3" id="KW-1185">Reference proteome</keyword>
<feature type="transmembrane region" description="Helical" evidence="1">
    <location>
        <begin position="205"/>
        <end position="224"/>
    </location>
</feature>
<protein>
    <submittedName>
        <fullName evidence="2">EpsG family protein</fullName>
    </submittedName>
</protein>
<evidence type="ECO:0000313" key="2">
    <source>
        <dbReference type="EMBL" id="UWM46308.1"/>
    </source>
</evidence>
<keyword evidence="1" id="KW-0472">Membrane</keyword>
<reference evidence="2" key="1">
    <citation type="submission" date="2022-08" db="EMBL/GenBank/DDBJ databases">
        <authorList>
            <person name="Bogun A."/>
            <person name="Kislichkina A."/>
            <person name="Solomentsev V."/>
            <person name="Skryabin Y."/>
            <person name="Sizova A."/>
            <person name="Platonov M."/>
            <person name="Dentovskaya S."/>
        </authorList>
    </citation>
    <scope>NUCLEOTIDE SEQUENCE</scope>
    <source>
        <strain evidence="2">SCPM-O-B-7604</strain>
    </source>
</reference>
<dbReference type="GeneID" id="75139457"/>
<dbReference type="EMBL" id="CP104006">
    <property type="protein sequence ID" value="UWM46308.1"/>
    <property type="molecule type" value="Genomic_DNA"/>
</dbReference>
<accession>A0ABY5UWH2</accession>
<keyword evidence="1" id="KW-1133">Transmembrane helix</keyword>
<feature type="transmembrane region" description="Helical" evidence="1">
    <location>
        <begin position="160"/>
        <end position="193"/>
    </location>
</feature>
<organism evidence="2 3">
    <name type="scientific">Yersinia alsatica</name>
    <dbReference type="NCBI Taxonomy" id="2890317"/>
    <lineage>
        <taxon>Bacteria</taxon>
        <taxon>Pseudomonadati</taxon>
        <taxon>Pseudomonadota</taxon>
        <taxon>Gammaproteobacteria</taxon>
        <taxon>Enterobacterales</taxon>
        <taxon>Yersiniaceae</taxon>
        <taxon>Yersinia</taxon>
    </lineage>
</organism>
<feature type="transmembrane region" description="Helical" evidence="1">
    <location>
        <begin position="28"/>
        <end position="45"/>
    </location>
</feature>
<evidence type="ECO:0000313" key="3">
    <source>
        <dbReference type="Proteomes" id="UP001057860"/>
    </source>
</evidence>
<evidence type="ECO:0000256" key="1">
    <source>
        <dbReference type="SAM" id="Phobius"/>
    </source>
</evidence>
<dbReference type="Proteomes" id="UP001057860">
    <property type="component" value="Chromosome"/>
</dbReference>
<proteinExistence type="predicted"/>
<gene>
    <name evidence="2" type="ORF">N0H69_05620</name>
</gene>
<dbReference type="RefSeq" id="WP_145535270.1">
    <property type="nucleotide sequence ID" value="NZ_CABHWQ010000048.1"/>
</dbReference>
<feature type="transmembrane region" description="Helical" evidence="1">
    <location>
        <begin position="254"/>
        <end position="274"/>
    </location>
</feature>
<feature type="transmembrane region" description="Helical" evidence="1">
    <location>
        <begin position="303"/>
        <end position="320"/>
    </location>
</feature>